<feature type="region of interest" description="Disordered" evidence="1">
    <location>
        <begin position="213"/>
        <end position="233"/>
    </location>
</feature>
<proteinExistence type="predicted"/>
<protein>
    <submittedName>
        <fullName evidence="2">Unannotated protein</fullName>
    </submittedName>
</protein>
<reference evidence="2" key="1">
    <citation type="submission" date="2020-05" db="EMBL/GenBank/DDBJ databases">
        <authorList>
            <person name="Chiriac C."/>
            <person name="Salcher M."/>
            <person name="Ghai R."/>
            <person name="Kavagutti S V."/>
        </authorList>
    </citation>
    <scope>NUCLEOTIDE SEQUENCE</scope>
</reference>
<dbReference type="AlphaFoldDB" id="A0A6J6ZVZ3"/>
<sequence>MIDALGIRPGALVALVGAGGKSTLMQELHRAGSARGWRCATGTTTKVYASQADALPGFLHSHREGDKLVGLPPEDLDRWVREHRPDLCVIEADGARSRRVKAPSLNEPVIPRSTTLVIAVIAADAVNRVIEDVAHRPMLVAAVCGCGPYSRLTPQRACTLLASDRGGRKHVPEGAGFAVAITRVGPRQQADAGDLATLLADVGVPVVMLQRIPEAPEQNPNSVGLPLPPATRH</sequence>
<evidence type="ECO:0000256" key="1">
    <source>
        <dbReference type="SAM" id="MobiDB-lite"/>
    </source>
</evidence>
<dbReference type="NCBIfam" id="TIGR03172">
    <property type="entry name" value="selenium cofactor biosynthesis protein YqeC"/>
    <property type="match status" value="1"/>
</dbReference>
<evidence type="ECO:0000313" key="2">
    <source>
        <dbReference type="EMBL" id="CAB4824678.1"/>
    </source>
</evidence>
<gene>
    <name evidence="2" type="ORF">UFOPK3001_02395</name>
</gene>
<name>A0A6J6ZVZ3_9ZZZZ</name>
<accession>A0A6J6ZVZ3</accession>
<organism evidence="2">
    <name type="scientific">freshwater metagenome</name>
    <dbReference type="NCBI Taxonomy" id="449393"/>
    <lineage>
        <taxon>unclassified sequences</taxon>
        <taxon>metagenomes</taxon>
        <taxon>ecological metagenomes</taxon>
    </lineage>
</organism>
<dbReference type="InterPro" id="IPR017587">
    <property type="entry name" value="YqeC"/>
</dbReference>
<dbReference type="Pfam" id="PF19842">
    <property type="entry name" value="YqeC"/>
    <property type="match status" value="1"/>
</dbReference>
<dbReference type="EMBL" id="CAFAAJ010000230">
    <property type="protein sequence ID" value="CAB4824678.1"/>
    <property type="molecule type" value="Genomic_DNA"/>
</dbReference>